<dbReference type="GO" id="GO:0005829">
    <property type="term" value="C:cytosol"/>
    <property type="evidence" value="ECO:0007669"/>
    <property type="project" value="TreeGrafter"/>
</dbReference>
<name>A0A6P8AWU7_PYRGI</name>
<keyword evidence="4" id="KW-1185">Reference proteome</keyword>
<evidence type="ECO:0000259" key="3">
    <source>
        <dbReference type="Pfam" id="PF00501"/>
    </source>
</evidence>
<evidence type="ECO:0000256" key="2">
    <source>
        <dbReference type="SAM" id="Phobius"/>
    </source>
</evidence>
<dbReference type="GO" id="GO:0006085">
    <property type="term" value="P:acetyl-CoA biosynthetic process"/>
    <property type="evidence" value="ECO:0007669"/>
    <property type="project" value="TreeGrafter"/>
</dbReference>
<organism evidence="4 5">
    <name type="scientific">Pyricularia grisea</name>
    <name type="common">Crabgrass-specific blast fungus</name>
    <name type="synonym">Magnaporthe grisea</name>
    <dbReference type="NCBI Taxonomy" id="148305"/>
    <lineage>
        <taxon>Eukaryota</taxon>
        <taxon>Fungi</taxon>
        <taxon>Dikarya</taxon>
        <taxon>Ascomycota</taxon>
        <taxon>Pezizomycotina</taxon>
        <taxon>Sordariomycetes</taxon>
        <taxon>Sordariomycetidae</taxon>
        <taxon>Magnaporthales</taxon>
        <taxon>Pyriculariaceae</taxon>
        <taxon>Pyricularia</taxon>
    </lineage>
</organism>
<dbReference type="PANTHER" id="PTHR24095:SF14">
    <property type="entry name" value="ACETYL-COENZYME A SYNTHETASE 1"/>
    <property type="match status" value="1"/>
</dbReference>
<dbReference type="GeneID" id="41963619"/>
<evidence type="ECO:0000313" key="5">
    <source>
        <dbReference type="RefSeq" id="XP_030979357.1"/>
    </source>
</evidence>
<dbReference type="InterPro" id="IPR000873">
    <property type="entry name" value="AMP-dep_synth/lig_dom"/>
</dbReference>
<reference evidence="5" key="2">
    <citation type="submission" date="2019-10" db="EMBL/GenBank/DDBJ databases">
        <authorList>
            <consortium name="NCBI Genome Project"/>
        </authorList>
    </citation>
    <scope>NUCLEOTIDE SEQUENCE</scope>
    <source>
        <strain evidence="5">NI907</strain>
    </source>
</reference>
<evidence type="ECO:0000313" key="4">
    <source>
        <dbReference type="Proteomes" id="UP000515153"/>
    </source>
</evidence>
<proteinExistence type="predicted"/>
<dbReference type="Proteomes" id="UP000515153">
    <property type="component" value="Chromosome V"/>
</dbReference>
<dbReference type="Gene3D" id="3.40.50.12780">
    <property type="entry name" value="N-terminal domain of ligase-like"/>
    <property type="match status" value="1"/>
</dbReference>
<dbReference type="PANTHER" id="PTHR24095">
    <property type="entry name" value="ACETYL-COENZYME A SYNTHETASE"/>
    <property type="match status" value="1"/>
</dbReference>
<keyword evidence="2" id="KW-0472">Membrane</keyword>
<feature type="transmembrane region" description="Helical" evidence="2">
    <location>
        <begin position="29"/>
        <end position="55"/>
    </location>
</feature>
<reference evidence="5" key="3">
    <citation type="submission" date="2025-08" db="UniProtKB">
        <authorList>
            <consortium name="RefSeq"/>
        </authorList>
    </citation>
    <scope>IDENTIFICATION</scope>
    <source>
        <strain evidence="5">NI907</strain>
    </source>
</reference>
<sequence length="394" mass="43597">SSESYTPEYVVPIIEEPRLLGHIPVIPEAIIAFLAVVRIVAAHSAVLAGFSASALRDHILDARSKVIITADKGRRGGKTIGLKAILDHALQGHDCHVTNITGGANVPFTPGRDLWWHEELEKWPPYIAPEVVNSEDRLFLLYTSRSAGKPKGVLHSTAGYLLGATVSTKYAFYMHDGDRYFCSGDFGWITGHTYGIYGPFLLGVTTVVFEGSPTYPNTSRYWNIIRKYGVMHFYTTPTALRLLKRAAGDGGCVIPNMHTLRVLGSVGEPIAPEVWKWYFEVVGRGKAHVVDTYFQTETGSHAITPLAGVTPVKPGSASLPFFGIAPEILDPVSGEEIPERDIEGVLVYKHPWPSMARTVRGVHQRFLDTHLRVYDNVYFTGDQTTCDHDGFYWI</sequence>
<protein>
    <recommendedName>
        <fullName evidence="1">acetate--CoA ligase</fullName>
        <ecNumber evidence="1">6.2.1.1</ecNumber>
    </recommendedName>
</protein>
<dbReference type="Pfam" id="PF00501">
    <property type="entry name" value="AMP-binding"/>
    <property type="match status" value="1"/>
</dbReference>
<feature type="non-terminal residue" evidence="5">
    <location>
        <position position="1"/>
    </location>
</feature>
<dbReference type="KEGG" id="pgri:PgNI_08718"/>
<accession>A0A6P8AWU7</accession>
<dbReference type="EC" id="6.2.1.1" evidence="1"/>
<keyword evidence="2" id="KW-1133">Transmembrane helix</keyword>
<dbReference type="AlphaFoldDB" id="A0A6P8AWU7"/>
<dbReference type="InterPro" id="IPR042099">
    <property type="entry name" value="ANL_N_sf"/>
</dbReference>
<feature type="domain" description="AMP-dependent synthetase/ligase" evidence="3">
    <location>
        <begin position="24"/>
        <end position="352"/>
    </location>
</feature>
<reference evidence="4 5" key="1">
    <citation type="journal article" date="2019" name="Mol. Biol. Evol.">
        <title>Blast fungal genomes show frequent chromosomal changes, gene gains and losses, and effector gene turnover.</title>
        <authorList>
            <person name="Gomez Luciano L.B."/>
            <person name="Jason Tsai I."/>
            <person name="Chuma I."/>
            <person name="Tosa Y."/>
            <person name="Chen Y.H."/>
            <person name="Li J.Y."/>
            <person name="Li M.Y."/>
            <person name="Jade Lu M.Y."/>
            <person name="Nakayashiki H."/>
            <person name="Li W.H."/>
        </authorList>
    </citation>
    <scope>NUCLEOTIDE SEQUENCE [LARGE SCALE GENOMIC DNA]</scope>
    <source>
        <strain evidence="4 5">NI907</strain>
    </source>
</reference>
<dbReference type="GO" id="GO:0003987">
    <property type="term" value="F:acetate-CoA ligase activity"/>
    <property type="evidence" value="ECO:0007669"/>
    <property type="project" value="UniProtKB-EC"/>
</dbReference>
<dbReference type="SUPFAM" id="SSF56801">
    <property type="entry name" value="Acetyl-CoA synthetase-like"/>
    <property type="match status" value="1"/>
</dbReference>
<gene>
    <name evidence="5" type="ORF">PgNI_08718</name>
</gene>
<evidence type="ECO:0000256" key="1">
    <source>
        <dbReference type="ARBA" id="ARBA00013275"/>
    </source>
</evidence>
<keyword evidence="2" id="KW-0812">Transmembrane</keyword>
<dbReference type="RefSeq" id="XP_030979357.1">
    <property type="nucleotide sequence ID" value="XM_031128711.1"/>
</dbReference>